<dbReference type="InterPro" id="IPR016208">
    <property type="entry name" value="Ald_Oxase/xanthine_DH-like"/>
</dbReference>
<dbReference type="Pfam" id="PF20256">
    <property type="entry name" value="MoCoBD_2"/>
    <property type="match status" value="1"/>
</dbReference>
<dbReference type="InterPro" id="IPR046867">
    <property type="entry name" value="AldOxase/xan_DH_MoCoBD2"/>
</dbReference>
<proteinExistence type="predicted"/>
<dbReference type="AlphaFoldDB" id="A0A2T0ZB56"/>
<dbReference type="RefSeq" id="WP_106350917.1">
    <property type="nucleotide sequence ID" value="NZ_PVUE01000025.1"/>
</dbReference>
<dbReference type="InterPro" id="IPR000674">
    <property type="entry name" value="Ald_Oxase/Xan_DH_a/b"/>
</dbReference>
<dbReference type="GO" id="GO:0016491">
    <property type="term" value="F:oxidoreductase activity"/>
    <property type="evidence" value="ECO:0007669"/>
    <property type="project" value="UniProtKB-KW"/>
</dbReference>
<dbReference type="SUPFAM" id="SSF54665">
    <property type="entry name" value="CO dehydrogenase molybdoprotein N-domain-like"/>
    <property type="match status" value="1"/>
</dbReference>
<dbReference type="OrthoDB" id="135295at2"/>
<dbReference type="EMBL" id="PVUE01000025">
    <property type="protein sequence ID" value="PRZ33582.1"/>
    <property type="molecule type" value="Genomic_DNA"/>
</dbReference>
<dbReference type="PANTHER" id="PTHR11908">
    <property type="entry name" value="XANTHINE DEHYDROGENASE"/>
    <property type="match status" value="1"/>
</dbReference>
<evidence type="ECO:0000313" key="4">
    <source>
        <dbReference type="EMBL" id="PRZ33582.1"/>
    </source>
</evidence>
<dbReference type="Pfam" id="PF01315">
    <property type="entry name" value="Ald_Xan_dh_C"/>
    <property type="match status" value="1"/>
</dbReference>
<reference evidence="4 5" key="1">
    <citation type="submission" date="2018-03" db="EMBL/GenBank/DDBJ databases">
        <title>Genomic Encyclopedia of Archaeal and Bacterial Type Strains, Phase II (KMG-II): from individual species to whole genera.</title>
        <authorList>
            <person name="Goeker M."/>
        </authorList>
    </citation>
    <scope>NUCLEOTIDE SEQUENCE [LARGE SCALE GENOMIC DNA]</scope>
    <source>
        <strain evidence="4 5">DSM 100065</strain>
    </source>
</reference>
<feature type="domain" description="Aldehyde oxidase/xanthine dehydrogenase a/b hammerhead" evidence="3">
    <location>
        <begin position="18"/>
        <end position="132"/>
    </location>
</feature>
<evidence type="ECO:0000259" key="3">
    <source>
        <dbReference type="SMART" id="SM01008"/>
    </source>
</evidence>
<dbReference type="InterPro" id="IPR008274">
    <property type="entry name" value="AldOxase/xan_DH_MoCoBD1"/>
</dbReference>
<name>A0A2T0ZB56_9ACTN</name>
<protein>
    <submittedName>
        <fullName evidence="4">Carbon-monoxide dehydrogenase large subunit</fullName>
    </submittedName>
</protein>
<dbReference type="SMART" id="SM01008">
    <property type="entry name" value="Ald_Xan_dh_C"/>
    <property type="match status" value="1"/>
</dbReference>
<dbReference type="Gene3D" id="3.90.1170.50">
    <property type="entry name" value="Aldehyde oxidase/xanthine dehydrogenase, a/b hammerhead"/>
    <property type="match status" value="1"/>
</dbReference>
<gene>
    <name evidence="4" type="ORF">CLV47_12539</name>
</gene>
<dbReference type="InterPro" id="IPR036856">
    <property type="entry name" value="Ald_Oxase/Xan_DH_a/b_sf"/>
</dbReference>
<evidence type="ECO:0000313" key="5">
    <source>
        <dbReference type="Proteomes" id="UP000237752"/>
    </source>
</evidence>
<dbReference type="Gene3D" id="3.30.365.10">
    <property type="entry name" value="Aldehyde oxidase/xanthine dehydrogenase, molybdopterin binding domain"/>
    <property type="match status" value="4"/>
</dbReference>
<evidence type="ECO:0000256" key="1">
    <source>
        <dbReference type="ARBA" id="ARBA00022505"/>
    </source>
</evidence>
<comment type="caution">
    <text evidence="4">The sequence shown here is derived from an EMBL/GenBank/DDBJ whole genome shotgun (WGS) entry which is preliminary data.</text>
</comment>
<dbReference type="PANTHER" id="PTHR11908:SF132">
    <property type="entry name" value="ALDEHYDE OXIDASE 1-RELATED"/>
    <property type="match status" value="1"/>
</dbReference>
<keyword evidence="5" id="KW-1185">Reference proteome</keyword>
<dbReference type="SUPFAM" id="SSF56003">
    <property type="entry name" value="Molybdenum cofactor-binding domain"/>
    <property type="match status" value="1"/>
</dbReference>
<sequence>MSILGTRVLRTEDPRFLTGQSIYTADLKDDRLAGALFAHFVRSDVAHGTILSIDTDDAAQMPGVVAIYTADDLLMLPSPPTMRPTETKMNRQPLATDTVRFAGEPVAIVLAETATQAADAAERVEVDYDFLDAVTDPREALKDQVLLYPDVGTNVTVQHGFENEPDENLFDGCEVVVTQEVLNPRLAVVPLEARAGACCWGDDGRLTIWLSNQGAQNAKREIALQLGLEKDVVRVITPDVGGAFGAKAGADVEYGIIAAASRKAGRPVRWTEYRSENMIGMTHGRGQIQTLTIGGSKDGKIEAYRIDILQDSGAYPRSGAMLPTMTRLMAPGVYDIPRVESRSTSVVTNTTSIAAYRGAGRPEAAAAIERAVDLFAQEIGMDPADVRRRNFIKPEQFPFQTHGGANYDNGNYDGALTMALEAAGYDALRAEQKLRRERGDTVQIGIGISTYVEVTFGGDRENATVEVHPDGTVTVLTGTSPHGQGHATSWAMLVSDQLGIDIDKITVLHGDTDLIPNGGGTGGSRSLQLGGVAVMAATGDLVEEAKKRAALVLEADVSDLQMDARTQAVVVKGAPGASVALAKLAEDEPLSAYRVWNGEGQTFPFGAHIAVVEVDTELADVRLRTLTSCDDAGTVLNPLLCEGQRMGGIAQGASQALYEEFVYDEYGNPMTSTLMDYPFPTAADLPSFNLVTQETPTPRNPLGAKGIGEAGTIGATPAVQNAIVDALSYLGVNHVDIPANPQRIWETIQRANTK</sequence>
<keyword evidence="1" id="KW-0500">Molybdenum</keyword>
<dbReference type="Pfam" id="PF02738">
    <property type="entry name" value="MoCoBD_1"/>
    <property type="match status" value="1"/>
</dbReference>
<dbReference type="GO" id="GO:0005506">
    <property type="term" value="F:iron ion binding"/>
    <property type="evidence" value="ECO:0007669"/>
    <property type="project" value="InterPro"/>
</dbReference>
<dbReference type="Proteomes" id="UP000237752">
    <property type="component" value="Unassembled WGS sequence"/>
</dbReference>
<dbReference type="InterPro" id="IPR037165">
    <property type="entry name" value="AldOxase/xan_DH_Mopterin-bd_sf"/>
</dbReference>
<keyword evidence="2" id="KW-0560">Oxidoreductase</keyword>
<accession>A0A2T0ZB56</accession>
<organism evidence="4 5">
    <name type="scientific">Antricoccus suffuscus</name>
    <dbReference type="NCBI Taxonomy" id="1629062"/>
    <lineage>
        <taxon>Bacteria</taxon>
        <taxon>Bacillati</taxon>
        <taxon>Actinomycetota</taxon>
        <taxon>Actinomycetes</taxon>
        <taxon>Geodermatophilales</taxon>
        <taxon>Antricoccaceae</taxon>
        <taxon>Antricoccus</taxon>
    </lineage>
</organism>
<evidence type="ECO:0000256" key="2">
    <source>
        <dbReference type="ARBA" id="ARBA00023002"/>
    </source>
</evidence>